<proteinExistence type="inferred from homology"/>
<dbReference type="GO" id="GO:0042973">
    <property type="term" value="F:glucan endo-1,3-beta-D-glucosidase activity"/>
    <property type="evidence" value="ECO:0007669"/>
    <property type="project" value="UniProtKB-EC"/>
</dbReference>
<dbReference type="FunCoup" id="A9SNQ8">
    <property type="interactions" value="1705"/>
</dbReference>
<dbReference type="GeneID" id="112294008"/>
<reference evidence="13 15" key="2">
    <citation type="journal article" date="2018" name="Plant J.">
        <title>The Physcomitrella patens chromosome-scale assembly reveals moss genome structure and evolution.</title>
        <authorList>
            <person name="Lang D."/>
            <person name="Ullrich K.K."/>
            <person name="Murat F."/>
            <person name="Fuchs J."/>
            <person name="Jenkins J."/>
            <person name="Haas F.B."/>
            <person name="Piednoel M."/>
            <person name="Gundlach H."/>
            <person name="Van Bel M."/>
            <person name="Meyberg R."/>
            <person name="Vives C."/>
            <person name="Morata J."/>
            <person name="Symeonidi A."/>
            <person name="Hiss M."/>
            <person name="Muchero W."/>
            <person name="Kamisugi Y."/>
            <person name="Saleh O."/>
            <person name="Blanc G."/>
            <person name="Decker E.L."/>
            <person name="van Gessel N."/>
            <person name="Grimwood J."/>
            <person name="Hayes R.D."/>
            <person name="Graham S.W."/>
            <person name="Gunter L.E."/>
            <person name="McDaniel S.F."/>
            <person name="Hoernstein S.N.W."/>
            <person name="Larsson A."/>
            <person name="Li F.W."/>
            <person name="Perroud P.F."/>
            <person name="Phillips J."/>
            <person name="Ranjan P."/>
            <person name="Rokshar D.S."/>
            <person name="Rothfels C.J."/>
            <person name="Schneider L."/>
            <person name="Shu S."/>
            <person name="Stevenson D.W."/>
            <person name="Thummler F."/>
            <person name="Tillich M."/>
            <person name="Villarreal Aguilar J.C."/>
            <person name="Widiez T."/>
            <person name="Wong G.K."/>
            <person name="Wymore A."/>
            <person name="Zhang Y."/>
            <person name="Zimmer A.D."/>
            <person name="Quatrano R.S."/>
            <person name="Mayer K.F.X."/>
            <person name="Goodstein D."/>
            <person name="Casacuberta J.M."/>
            <person name="Vandepoele K."/>
            <person name="Reski R."/>
            <person name="Cuming A.C."/>
            <person name="Tuskan G.A."/>
            <person name="Maumus F."/>
            <person name="Salse J."/>
            <person name="Schmutz J."/>
            <person name="Rensing S.A."/>
        </authorList>
    </citation>
    <scope>NUCLEOTIDE SEQUENCE [LARGE SCALE GENOMIC DNA]</scope>
    <source>
        <strain evidence="14 15">cv. Gransden 2004</strain>
    </source>
</reference>
<evidence type="ECO:0000256" key="8">
    <source>
        <dbReference type="ARBA" id="ARBA00023295"/>
    </source>
</evidence>
<keyword evidence="6" id="KW-0611">Plant defense</keyword>
<dbReference type="PANTHER" id="PTHR32227">
    <property type="entry name" value="GLUCAN ENDO-1,3-BETA-GLUCOSIDASE BG1-RELATED-RELATED"/>
    <property type="match status" value="1"/>
</dbReference>
<dbReference type="HOGENOM" id="CLU_024953_3_3_1"/>
<evidence type="ECO:0000256" key="4">
    <source>
        <dbReference type="ARBA" id="ARBA00022729"/>
    </source>
</evidence>
<dbReference type="InterPro" id="IPR000490">
    <property type="entry name" value="Glyco_hydro_17"/>
</dbReference>
<evidence type="ECO:0000256" key="10">
    <source>
        <dbReference type="RuleBase" id="RU004336"/>
    </source>
</evidence>
<dbReference type="EC" id="3.2.1.39" evidence="3"/>
<dbReference type="SUPFAM" id="SSF51445">
    <property type="entry name" value="(Trans)glycosidases"/>
    <property type="match status" value="1"/>
</dbReference>
<keyword evidence="4 11" id="KW-0732">Signal</keyword>
<dbReference type="Pfam" id="PF07983">
    <property type="entry name" value="X8"/>
    <property type="match status" value="1"/>
</dbReference>
<dbReference type="KEGG" id="ppp:112294008"/>
<dbReference type="SMART" id="SM00768">
    <property type="entry name" value="X8"/>
    <property type="match status" value="1"/>
</dbReference>
<feature type="signal peptide" evidence="11">
    <location>
        <begin position="1"/>
        <end position="26"/>
    </location>
</feature>
<reference evidence="14" key="3">
    <citation type="submission" date="2020-12" db="UniProtKB">
        <authorList>
            <consortium name="EnsemblPlants"/>
        </authorList>
    </citation>
    <scope>IDENTIFICATION</scope>
</reference>
<evidence type="ECO:0000259" key="12">
    <source>
        <dbReference type="SMART" id="SM00768"/>
    </source>
</evidence>
<dbReference type="PROSITE" id="PS00587">
    <property type="entry name" value="GLYCOSYL_HYDROL_F17"/>
    <property type="match status" value="1"/>
</dbReference>
<keyword evidence="5 10" id="KW-0378">Hydrolase</keyword>
<dbReference type="OMA" id="RSDLYYS"/>
<protein>
    <recommendedName>
        <fullName evidence="3">glucan endo-1,3-beta-D-glucosidase</fullName>
        <ecNumber evidence="3">3.2.1.39</ecNumber>
    </recommendedName>
</protein>
<dbReference type="InterPro" id="IPR017853">
    <property type="entry name" value="GH"/>
</dbReference>
<dbReference type="RefSeq" id="XP_024399844.1">
    <property type="nucleotide sequence ID" value="XM_024544076.2"/>
</dbReference>
<evidence type="ECO:0000256" key="2">
    <source>
        <dbReference type="ARBA" id="ARBA00008773"/>
    </source>
</evidence>
<comment type="similarity">
    <text evidence="2 9">Belongs to the glycosyl hydrolase 17 family.</text>
</comment>
<dbReference type="PaxDb" id="3218-PP1S98_31V6.1"/>
<evidence type="ECO:0000313" key="13">
    <source>
        <dbReference type="EMBL" id="PNR36190.1"/>
    </source>
</evidence>
<evidence type="ECO:0000256" key="1">
    <source>
        <dbReference type="ARBA" id="ARBA00000382"/>
    </source>
</evidence>
<dbReference type="OrthoDB" id="941679at2759"/>
<name>A9SNQ8_PHYPA</name>
<evidence type="ECO:0000256" key="9">
    <source>
        <dbReference type="RuleBase" id="RU004335"/>
    </source>
</evidence>
<dbReference type="Gramene" id="Pp3c17_13760V3.2">
    <property type="protein sequence ID" value="Pp3c17_13760V3.2"/>
    <property type="gene ID" value="Pp3c17_13760"/>
</dbReference>
<dbReference type="AlphaFoldDB" id="A9SNQ8"/>
<evidence type="ECO:0000313" key="15">
    <source>
        <dbReference type="Proteomes" id="UP000006727"/>
    </source>
</evidence>
<accession>A9SNQ8</accession>
<dbReference type="GO" id="GO:0005975">
    <property type="term" value="P:carbohydrate metabolic process"/>
    <property type="evidence" value="ECO:0007669"/>
    <property type="project" value="InterPro"/>
</dbReference>
<dbReference type="eggNOG" id="ENOG502QUUJ">
    <property type="taxonomic scope" value="Eukaryota"/>
</dbReference>
<reference evidence="13 15" key="1">
    <citation type="journal article" date="2008" name="Science">
        <title>The Physcomitrella genome reveals evolutionary insights into the conquest of land by plants.</title>
        <authorList>
            <person name="Rensing S."/>
            <person name="Lang D."/>
            <person name="Zimmer A."/>
            <person name="Terry A."/>
            <person name="Salamov A."/>
            <person name="Shapiro H."/>
            <person name="Nishiyama T."/>
            <person name="Perroud P.-F."/>
            <person name="Lindquist E."/>
            <person name="Kamisugi Y."/>
            <person name="Tanahashi T."/>
            <person name="Sakakibara K."/>
            <person name="Fujita T."/>
            <person name="Oishi K."/>
            <person name="Shin-I T."/>
            <person name="Kuroki Y."/>
            <person name="Toyoda A."/>
            <person name="Suzuki Y."/>
            <person name="Hashimoto A."/>
            <person name="Yamaguchi K."/>
            <person name="Sugano A."/>
            <person name="Kohara Y."/>
            <person name="Fujiyama A."/>
            <person name="Anterola A."/>
            <person name="Aoki S."/>
            <person name="Ashton N."/>
            <person name="Barbazuk W.B."/>
            <person name="Barker E."/>
            <person name="Bennetzen J."/>
            <person name="Bezanilla M."/>
            <person name="Blankenship R."/>
            <person name="Cho S.H."/>
            <person name="Dutcher S."/>
            <person name="Estelle M."/>
            <person name="Fawcett J.A."/>
            <person name="Gundlach H."/>
            <person name="Hanada K."/>
            <person name="Heyl A."/>
            <person name="Hicks K.A."/>
            <person name="Hugh J."/>
            <person name="Lohr M."/>
            <person name="Mayer K."/>
            <person name="Melkozernov A."/>
            <person name="Murata T."/>
            <person name="Nelson D."/>
            <person name="Pils B."/>
            <person name="Prigge M."/>
            <person name="Reiss B."/>
            <person name="Renner T."/>
            <person name="Rombauts S."/>
            <person name="Rushton P."/>
            <person name="Sanderfoot A."/>
            <person name="Schween G."/>
            <person name="Shiu S.-H."/>
            <person name="Stueber K."/>
            <person name="Theodoulou F.L."/>
            <person name="Tu H."/>
            <person name="Van de Peer Y."/>
            <person name="Verrier P.J."/>
            <person name="Waters E."/>
            <person name="Wood A."/>
            <person name="Yang L."/>
            <person name="Cove D."/>
            <person name="Cuming A."/>
            <person name="Hasebe M."/>
            <person name="Lucas S."/>
            <person name="Mishler D.B."/>
            <person name="Reski R."/>
            <person name="Grigoriev I."/>
            <person name="Quatrano R.S."/>
            <person name="Boore J.L."/>
        </authorList>
    </citation>
    <scope>NUCLEOTIDE SEQUENCE [LARGE SCALE GENOMIC DNA]</scope>
    <source>
        <strain evidence="14 15">cv. Gransden 2004</strain>
    </source>
</reference>
<dbReference type="InterPro" id="IPR044965">
    <property type="entry name" value="Glyco_hydro_17_plant"/>
</dbReference>
<dbReference type="Pfam" id="PF00332">
    <property type="entry name" value="Glyco_hydro_17"/>
    <property type="match status" value="1"/>
</dbReference>
<evidence type="ECO:0000313" key="14">
    <source>
        <dbReference type="EnsemblPlants" id="Pp3c17_13760V3.1"/>
    </source>
</evidence>
<keyword evidence="8 10" id="KW-0326">Glycosidase</keyword>
<keyword evidence="15" id="KW-1185">Reference proteome</keyword>
<dbReference type="GO" id="GO:0006952">
    <property type="term" value="P:defense response"/>
    <property type="evidence" value="ECO:0007669"/>
    <property type="project" value="UniProtKB-KW"/>
</dbReference>
<organism evidence="13">
    <name type="scientific">Physcomitrium patens</name>
    <name type="common">Spreading-leaved earth moss</name>
    <name type="synonym">Physcomitrella patens</name>
    <dbReference type="NCBI Taxonomy" id="3218"/>
    <lineage>
        <taxon>Eukaryota</taxon>
        <taxon>Viridiplantae</taxon>
        <taxon>Streptophyta</taxon>
        <taxon>Embryophyta</taxon>
        <taxon>Bryophyta</taxon>
        <taxon>Bryophytina</taxon>
        <taxon>Bryopsida</taxon>
        <taxon>Funariidae</taxon>
        <taxon>Funariales</taxon>
        <taxon>Funariaceae</taxon>
        <taxon>Physcomitrium</taxon>
    </lineage>
</organism>
<dbReference type="RefSeq" id="XP_024399845.1">
    <property type="nucleotide sequence ID" value="XM_024544077.2"/>
</dbReference>
<comment type="catalytic activity">
    <reaction evidence="1">
        <text>Hydrolysis of (1-&gt;3)-beta-D-glucosidic linkages in (1-&gt;3)-beta-D-glucans.</text>
        <dbReference type="EC" id="3.2.1.39"/>
    </reaction>
</comment>
<evidence type="ECO:0000256" key="5">
    <source>
        <dbReference type="ARBA" id="ARBA00022801"/>
    </source>
</evidence>
<dbReference type="EnsemblPlants" id="Pp3c17_13760V3.2">
    <property type="protein sequence ID" value="Pp3c17_13760V3.2"/>
    <property type="gene ID" value="Pp3c17_13760"/>
</dbReference>
<dbReference type="EMBL" id="ABEU02000017">
    <property type="protein sequence ID" value="PNR36190.1"/>
    <property type="molecule type" value="Genomic_DNA"/>
</dbReference>
<feature type="chain" id="PRO_5014297901" description="glucan endo-1,3-beta-D-glucosidase" evidence="11">
    <location>
        <begin position="27"/>
        <end position="489"/>
    </location>
</feature>
<dbReference type="Gramene" id="Pp3c17_13760V3.1">
    <property type="protein sequence ID" value="Pp3c17_13760V3.1"/>
    <property type="gene ID" value="Pp3c17_13760"/>
</dbReference>
<dbReference type="EnsemblPlants" id="Pp3c17_13760V3.1">
    <property type="protein sequence ID" value="Pp3c17_13760V3.1"/>
    <property type="gene ID" value="Pp3c17_13760"/>
</dbReference>
<dbReference type="FunFam" id="3.20.20.80:FF:000002">
    <property type="entry name" value="Glucan endo-1,3-beta-glucosidase 3"/>
    <property type="match status" value="1"/>
</dbReference>
<evidence type="ECO:0000256" key="6">
    <source>
        <dbReference type="ARBA" id="ARBA00022821"/>
    </source>
</evidence>
<dbReference type="Gene3D" id="3.20.20.80">
    <property type="entry name" value="Glycosidases"/>
    <property type="match status" value="1"/>
</dbReference>
<feature type="domain" description="X8" evidence="12">
    <location>
        <begin position="367"/>
        <end position="452"/>
    </location>
</feature>
<evidence type="ECO:0000256" key="11">
    <source>
        <dbReference type="SAM" id="SignalP"/>
    </source>
</evidence>
<evidence type="ECO:0000256" key="7">
    <source>
        <dbReference type="ARBA" id="ARBA00023157"/>
    </source>
</evidence>
<gene>
    <name evidence="14" type="primary">LOC112294008</name>
    <name evidence="13" type="ORF">PHYPA_022041</name>
</gene>
<sequence length="489" mass="52445">MAVRVAHMMRIFQAISIFILISSAEASIGVNYGTYGDNLPTPTQAVALLKKSGVTQARIYDTNPSVLNAFQGSNIQLVVGVRNDEIVAIGQDNATAYKWVNDHIVPYASKCNITAIAVGNEVLSYESSQAVMLLPAMKLIHTALVSYSLDSMMKVTTPMSADLLVSKFPPSIGAFSANLTKTTLVPMLDFLSAIGSFYFLNVYPHKEYQHGQTNISLEFALFQNNPGVVDSATGFLYTNAFDSLLDATYAALAKLNHTDLTIVVSETGWPSQGEAYEKGLSPSNAQTYNANLVKHVLSKVGSPGRPGVLIITYIYELFNEDKRQGPLSTRSMGLFSAEMAPVYAVDLSGSQVTQVPIGPPAASATRTWCVAKQDASQDALQAALDYACGLGQADCLPIQPGQACFLPNTRTSHASWAINSYYQKNSNSANACNFQGTATLTTKDPSYTACVYPSNTHLASGQRSAAKYLAPKVIILLSSAALALCFSTR</sequence>
<dbReference type="Gene3D" id="1.20.58.1040">
    <property type="match status" value="1"/>
</dbReference>
<dbReference type="FunFam" id="1.20.58.1040:FF:000013">
    <property type="entry name" value="Predicted protein"/>
    <property type="match status" value="1"/>
</dbReference>
<dbReference type="InterPro" id="IPR012946">
    <property type="entry name" value="X8"/>
</dbReference>
<dbReference type="STRING" id="3218.A9SNQ8"/>
<keyword evidence="7" id="KW-1015">Disulfide bond</keyword>
<dbReference type="Proteomes" id="UP000006727">
    <property type="component" value="Chromosome 17"/>
</dbReference>
<evidence type="ECO:0000256" key="3">
    <source>
        <dbReference type="ARBA" id="ARBA00012780"/>
    </source>
</evidence>